<dbReference type="SUPFAM" id="SSF51735">
    <property type="entry name" value="NAD(P)-binding Rossmann-fold domains"/>
    <property type="match status" value="1"/>
</dbReference>
<dbReference type="InterPro" id="IPR036291">
    <property type="entry name" value="NAD(P)-bd_dom_sf"/>
</dbReference>
<keyword evidence="2" id="KW-1185">Reference proteome</keyword>
<evidence type="ECO:0000313" key="1">
    <source>
        <dbReference type="EMBL" id="CDX26697.1"/>
    </source>
</evidence>
<evidence type="ECO:0000313" key="2">
    <source>
        <dbReference type="Proteomes" id="UP000045285"/>
    </source>
</evidence>
<accession>A0A090G6R5</accession>
<dbReference type="Gene3D" id="3.40.50.720">
    <property type="entry name" value="NAD(P)-binding Rossmann-like Domain"/>
    <property type="match status" value="1"/>
</dbReference>
<dbReference type="EMBL" id="CCMZ01000056">
    <property type="protein sequence ID" value="CDX26697.1"/>
    <property type="molecule type" value="Genomic_DNA"/>
</dbReference>
<dbReference type="Proteomes" id="UP000045285">
    <property type="component" value="Unassembled WGS sequence"/>
</dbReference>
<dbReference type="AlphaFoldDB" id="A0A090G6R5"/>
<evidence type="ECO:0008006" key="3">
    <source>
        <dbReference type="Google" id="ProtNLM"/>
    </source>
</evidence>
<proteinExistence type="predicted"/>
<reference evidence="2" key="1">
    <citation type="submission" date="2014-08" db="EMBL/GenBank/DDBJ databases">
        <authorList>
            <person name="Moulin L."/>
        </authorList>
    </citation>
    <scope>NUCLEOTIDE SEQUENCE [LARGE SCALE GENOMIC DNA]</scope>
</reference>
<name>A0A090G6R5_MESPL</name>
<gene>
    <name evidence="1" type="ORF">MPL3356_60502</name>
</gene>
<organism evidence="1 2">
    <name type="scientific">Mesorhizobium plurifarium</name>
    <dbReference type="NCBI Taxonomy" id="69974"/>
    <lineage>
        <taxon>Bacteria</taxon>
        <taxon>Pseudomonadati</taxon>
        <taxon>Pseudomonadota</taxon>
        <taxon>Alphaproteobacteria</taxon>
        <taxon>Hyphomicrobiales</taxon>
        <taxon>Phyllobacteriaceae</taxon>
        <taxon>Mesorhizobium</taxon>
    </lineage>
</organism>
<protein>
    <recommendedName>
        <fullName evidence="3">SDR family oxidoreductase</fullName>
    </recommendedName>
</protein>
<sequence length="197" mass="22164">MTIVITGWRSAIAEEFRRLLRSNEEIVHGKPLDANFPLGAERYLFCQGLLRPKRIEDQTDEEIKEGIEVNYGSIVRACDLIFASNVLARVCVIGSESGYRGSFDENYASAKALLHSYVEGKKLTSQLQQLVAISPGIIGDCRMTTSRVDVENLERRRIAHPKRRFLTATEVAAMARTLLYFQPYVSGTVIRMHGGDR</sequence>